<reference evidence="1 2" key="2">
    <citation type="submission" date="2020-06" db="EMBL/GenBank/DDBJ databases">
        <title>Antribacter stalactiti gen. nov., sp. nov., a new member of the family Nacardiaceae isolated from a cave.</title>
        <authorList>
            <person name="Kim I.S."/>
        </authorList>
    </citation>
    <scope>NUCLEOTIDE SEQUENCE [LARGE SCALE GENOMIC DNA]</scope>
    <source>
        <strain evidence="1 2">YC2-7</strain>
    </source>
</reference>
<dbReference type="EMBL" id="VCQU01000002">
    <property type="protein sequence ID" value="NMN94662.1"/>
    <property type="molecule type" value="Genomic_DNA"/>
</dbReference>
<organism evidence="1 2">
    <name type="scientific">Antrihabitans stalactiti</name>
    <dbReference type="NCBI Taxonomy" id="2584121"/>
    <lineage>
        <taxon>Bacteria</taxon>
        <taxon>Bacillati</taxon>
        <taxon>Actinomycetota</taxon>
        <taxon>Actinomycetes</taxon>
        <taxon>Mycobacteriales</taxon>
        <taxon>Nocardiaceae</taxon>
        <taxon>Antrihabitans</taxon>
    </lineage>
</organism>
<sequence length="152" mass="16445">MSLFGVQGLQKDSRQEELHGHAVALAVMQVPRAVASFNKYVTNNIQGLWAWLLPPWAVVHHTGRSSGRAFKTPIMGFKTPEGFAIPMLYGPQSHWVKNLLAAGGGEIQRGGRRYKLVDPRVVPASEISAKGIAGVYTRAAATTLVATLGERV</sequence>
<comment type="caution">
    <text evidence="1">The sequence shown here is derived from an EMBL/GenBank/DDBJ whole genome shotgun (WGS) entry which is preliminary data.</text>
</comment>
<dbReference type="AlphaFoldDB" id="A0A848KD87"/>
<dbReference type="RefSeq" id="WP_169585402.1">
    <property type="nucleotide sequence ID" value="NZ_VCQU01000002.1"/>
</dbReference>
<reference evidence="1 2" key="1">
    <citation type="submission" date="2019-05" db="EMBL/GenBank/DDBJ databases">
        <authorList>
            <person name="Lee S.D."/>
        </authorList>
    </citation>
    <scope>NUCLEOTIDE SEQUENCE [LARGE SCALE GENOMIC DNA]</scope>
    <source>
        <strain evidence="1 2">YC2-7</strain>
    </source>
</reference>
<dbReference type="NCBIfam" id="TIGR00026">
    <property type="entry name" value="hi_GC_TIGR00026"/>
    <property type="match status" value="1"/>
</dbReference>
<proteinExistence type="predicted"/>
<gene>
    <name evidence="1" type="ORF">FGL95_06370</name>
</gene>
<evidence type="ECO:0000313" key="1">
    <source>
        <dbReference type="EMBL" id="NMN94662.1"/>
    </source>
</evidence>
<dbReference type="InterPro" id="IPR012349">
    <property type="entry name" value="Split_barrel_FMN-bd"/>
</dbReference>
<name>A0A848KD87_9NOCA</name>
<evidence type="ECO:0000313" key="2">
    <source>
        <dbReference type="Proteomes" id="UP000535543"/>
    </source>
</evidence>
<dbReference type="Gene3D" id="2.30.110.10">
    <property type="entry name" value="Electron Transport, Fmn-binding Protein, Chain A"/>
    <property type="match status" value="1"/>
</dbReference>
<keyword evidence="2" id="KW-1185">Reference proteome</keyword>
<dbReference type="GO" id="GO:0016491">
    <property type="term" value="F:oxidoreductase activity"/>
    <property type="evidence" value="ECO:0007669"/>
    <property type="project" value="InterPro"/>
</dbReference>
<accession>A0A848KD87</accession>
<protein>
    <submittedName>
        <fullName evidence="1">Nitroreductase family deazaflavin-dependent oxidoreductase</fullName>
    </submittedName>
</protein>
<dbReference type="InterPro" id="IPR004378">
    <property type="entry name" value="F420H2_quin_Rdtase"/>
</dbReference>
<dbReference type="Proteomes" id="UP000535543">
    <property type="component" value="Unassembled WGS sequence"/>
</dbReference>